<reference evidence="1 2" key="1">
    <citation type="submission" date="2019-03" db="EMBL/GenBank/DDBJ databases">
        <title>Deep-cultivation of Planctomycetes and their phenomic and genomic characterization uncovers novel biology.</title>
        <authorList>
            <person name="Wiegand S."/>
            <person name="Jogler M."/>
            <person name="Boedeker C."/>
            <person name="Pinto D."/>
            <person name="Vollmers J."/>
            <person name="Rivas-Marin E."/>
            <person name="Kohn T."/>
            <person name="Peeters S.H."/>
            <person name="Heuer A."/>
            <person name="Rast P."/>
            <person name="Oberbeckmann S."/>
            <person name="Bunk B."/>
            <person name="Jeske O."/>
            <person name="Meyerdierks A."/>
            <person name="Storesund J.E."/>
            <person name="Kallscheuer N."/>
            <person name="Luecker S."/>
            <person name="Lage O.M."/>
            <person name="Pohl T."/>
            <person name="Merkel B.J."/>
            <person name="Hornburger P."/>
            <person name="Mueller R.-W."/>
            <person name="Bruemmer F."/>
            <person name="Labrenz M."/>
            <person name="Spormann A.M."/>
            <person name="Op den Camp H."/>
            <person name="Overmann J."/>
            <person name="Amann R."/>
            <person name="Jetten M.S.M."/>
            <person name="Mascher T."/>
            <person name="Medema M.H."/>
            <person name="Devos D.P."/>
            <person name="Kaster A.-K."/>
            <person name="Ovreas L."/>
            <person name="Rohde M."/>
            <person name="Galperin M.Y."/>
            <person name="Jogler C."/>
        </authorList>
    </citation>
    <scope>NUCLEOTIDE SEQUENCE [LARGE SCALE GENOMIC DNA]</scope>
    <source>
        <strain evidence="1 2">Enr17</strain>
    </source>
</reference>
<dbReference type="AlphaFoldDB" id="A0A518ICZ1"/>
<proteinExistence type="predicted"/>
<organism evidence="1 2">
    <name type="scientific">Gimesia fumaroli</name>
    <dbReference type="NCBI Taxonomy" id="2527976"/>
    <lineage>
        <taxon>Bacteria</taxon>
        <taxon>Pseudomonadati</taxon>
        <taxon>Planctomycetota</taxon>
        <taxon>Planctomycetia</taxon>
        <taxon>Planctomycetales</taxon>
        <taxon>Planctomycetaceae</taxon>
        <taxon>Gimesia</taxon>
    </lineage>
</organism>
<accession>A0A518ICZ1</accession>
<keyword evidence="2" id="KW-1185">Reference proteome</keyword>
<sequence>MIPVTAPREENRFTYPARPSIILPPNWEIKHGKEWAKFHSLLIWPRCRLRRRPSYLSIWIDSSPHENEDLSEFKQVNIQGFPAYERLIVTSKGSFDDPAQSIYDLYIDRDGEWWHVSFMVSDEIIKLPPIMREYINTIRFPPKANEESES</sequence>
<protein>
    <submittedName>
        <fullName evidence="1">Uncharacterized protein</fullName>
    </submittedName>
</protein>
<dbReference type="EMBL" id="CP037452">
    <property type="protein sequence ID" value="QDV50973.1"/>
    <property type="molecule type" value="Genomic_DNA"/>
</dbReference>
<gene>
    <name evidence="1" type="ORF">Enr17x_30180</name>
</gene>
<name>A0A518ICZ1_9PLAN</name>
<dbReference type="KEGG" id="gfm:Enr17x_30180"/>
<evidence type="ECO:0000313" key="2">
    <source>
        <dbReference type="Proteomes" id="UP000318313"/>
    </source>
</evidence>
<dbReference type="Proteomes" id="UP000318313">
    <property type="component" value="Chromosome"/>
</dbReference>
<evidence type="ECO:0000313" key="1">
    <source>
        <dbReference type="EMBL" id="QDV50973.1"/>
    </source>
</evidence>